<accession>A0ABT3ZJG3</accession>
<keyword evidence="1" id="KW-0812">Transmembrane</keyword>
<keyword evidence="1" id="KW-0472">Membrane</keyword>
<dbReference type="EMBL" id="JAPMXC010000001">
    <property type="protein sequence ID" value="MCY0386679.1"/>
    <property type="molecule type" value="Genomic_DNA"/>
</dbReference>
<proteinExistence type="predicted"/>
<keyword evidence="3" id="KW-1185">Reference proteome</keyword>
<organism evidence="2 3">
    <name type="scientific">Robbsia betulipollinis</name>
    <dbReference type="NCBI Taxonomy" id="2981849"/>
    <lineage>
        <taxon>Bacteria</taxon>
        <taxon>Pseudomonadati</taxon>
        <taxon>Pseudomonadota</taxon>
        <taxon>Betaproteobacteria</taxon>
        <taxon>Burkholderiales</taxon>
        <taxon>Burkholderiaceae</taxon>
        <taxon>Robbsia</taxon>
    </lineage>
</organism>
<feature type="transmembrane region" description="Helical" evidence="1">
    <location>
        <begin position="104"/>
        <end position="127"/>
    </location>
</feature>
<comment type="caution">
    <text evidence="2">The sequence shown here is derived from an EMBL/GenBank/DDBJ whole genome shotgun (WGS) entry which is preliminary data.</text>
</comment>
<name>A0ABT3ZJG3_9BURK</name>
<feature type="transmembrane region" description="Helical" evidence="1">
    <location>
        <begin position="16"/>
        <end position="37"/>
    </location>
</feature>
<dbReference type="Proteomes" id="UP001082899">
    <property type="component" value="Unassembled WGS sequence"/>
</dbReference>
<keyword evidence="1" id="KW-1133">Transmembrane helix</keyword>
<protein>
    <submittedName>
        <fullName evidence="2">DUF2254 domain-containing protein</fullName>
    </submittedName>
</protein>
<dbReference type="InterPro" id="IPR018723">
    <property type="entry name" value="DUF2254_membrane"/>
</dbReference>
<dbReference type="Pfam" id="PF10011">
    <property type="entry name" value="DUF2254"/>
    <property type="match status" value="1"/>
</dbReference>
<evidence type="ECO:0000256" key="1">
    <source>
        <dbReference type="SAM" id="Phobius"/>
    </source>
</evidence>
<evidence type="ECO:0000313" key="2">
    <source>
        <dbReference type="EMBL" id="MCY0386679.1"/>
    </source>
</evidence>
<gene>
    <name evidence="2" type="ORF">OVY01_05390</name>
</gene>
<evidence type="ECO:0000313" key="3">
    <source>
        <dbReference type="Proteomes" id="UP001082899"/>
    </source>
</evidence>
<reference evidence="2" key="1">
    <citation type="submission" date="2022-11" db="EMBL/GenBank/DDBJ databases">
        <title>Robbsia betulipollinis sp. nov., isolated from pollen of birch (Betula pendula).</title>
        <authorList>
            <person name="Shi H."/>
            <person name="Ambika Manirajan B."/>
            <person name="Ratering S."/>
            <person name="Geissler-Plaum R."/>
            <person name="Schnell S."/>
        </authorList>
    </citation>
    <scope>NUCLEOTIDE SEQUENCE</scope>
    <source>
        <strain evidence="2">Bb-Pol-6</strain>
    </source>
</reference>
<sequence>MYAKWRWIARRIFKRIWFRATLFSLLGVVSALVSVGLRQYIPDSMSTKIGADAVDNILGIIASSMLAVTTFSLSTMVSAYGSATGNATPRATSLLVEDATTQNALSAFIGSFLFSLVGIITLSTGAYGSKGRVVLFIVTIGVIILIVYTLLTWIDHLSRLGHLGETTDRVEGAAKGAIMDRARRPYMGGRAFPAGSSLPLTARPLYARKIGYVQLIDMPSLRKISDKTSGHIYVHAIPGTFAETTMPIAWVDDIDAHQEEGIIAAFVIGTRRSYEQDPRFGVSVMAEIASRALSPAVNDPGTAIDVIGRGIRVFSLLANPGDAPPKSPECARVFVRGIDLQDVFDDFFAPIARDGAGTVEVGMRLQKALAALARIDSPGFRLAAQRHSALALQRAEMALSLESDKTRLRSLQVRSQDEFGNIASWRQ</sequence>
<feature type="transmembrane region" description="Helical" evidence="1">
    <location>
        <begin position="57"/>
        <end position="83"/>
    </location>
</feature>
<dbReference type="RefSeq" id="WP_267846233.1">
    <property type="nucleotide sequence ID" value="NZ_JAPMXC010000001.1"/>
</dbReference>
<feature type="transmembrane region" description="Helical" evidence="1">
    <location>
        <begin position="133"/>
        <end position="154"/>
    </location>
</feature>